<organism evidence="4 5">
    <name type="scientific">Rhodovulum steppense</name>
    <dbReference type="NCBI Taxonomy" id="540251"/>
    <lineage>
        <taxon>Bacteria</taxon>
        <taxon>Pseudomonadati</taxon>
        <taxon>Pseudomonadota</taxon>
        <taxon>Alphaproteobacteria</taxon>
        <taxon>Rhodobacterales</taxon>
        <taxon>Paracoccaceae</taxon>
        <taxon>Rhodovulum</taxon>
    </lineage>
</organism>
<reference evidence="4 5" key="1">
    <citation type="submission" date="2019-03" db="EMBL/GenBank/DDBJ databases">
        <title>Genomic Encyclopedia of Type Strains, Phase IV (KMG-IV): sequencing the most valuable type-strain genomes for metagenomic binning, comparative biology and taxonomic classification.</title>
        <authorList>
            <person name="Goeker M."/>
        </authorList>
    </citation>
    <scope>NUCLEOTIDE SEQUENCE [LARGE SCALE GENOMIC DNA]</scope>
    <source>
        <strain evidence="4 5">DSM 21153</strain>
    </source>
</reference>
<keyword evidence="5" id="KW-1185">Reference proteome</keyword>
<evidence type="ECO:0000259" key="2">
    <source>
        <dbReference type="Pfam" id="PF01548"/>
    </source>
</evidence>
<gene>
    <name evidence="4" type="ORF">EV216_11420</name>
</gene>
<dbReference type="AlphaFoldDB" id="A0A4R1YTI3"/>
<feature type="region of interest" description="Disordered" evidence="1">
    <location>
        <begin position="316"/>
        <end position="350"/>
    </location>
</feature>
<evidence type="ECO:0000313" key="4">
    <source>
        <dbReference type="EMBL" id="TCM83364.1"/>
    </source>
</evidence>
<dbReference type="Proteomes" id="UP000295277">
    <property type="component" value="Unassembled WGS sequence"/>
</dbReference>
<feature type="region of interest" description="Disordered" evidence="1">
    <location>
        <begin position="253"/>
        <end position="274"/>
    </location>
</feature>
<dbReference type="PANTHER" id="PTHR33055:SF3">
    <property type="entry name" value="PUTATIVE TRANSPOSASE FOR IS117-RELATED"/>
    <property type="match status" value="1"/>
</dbReference>
<feature type="domain" description="Transposase IS110-like N-terminal" evidence="2">
    <location>
        <begin position="8"/>
        <end position="146"/>
    </location>
</feature>
<dbReference type="InterPro" id="IPR002525">
    <property type="entry name" value="Transp_IS110-like_N"/>
</dbReference>
<dbReference type="InterPro" id="IPR003346">
    <property type="entry name" value="Transposase_20"/>
</dbReference>
<evidence type="ECO:0000256" key="1">
    <source>
        <dbReference type="SAM" id="MobiDB-lite"/>
    </source>
</evidence>
<dbReference type="NCBIfam" id="NF033542">
    <property type="entry name" value="transpos_IS110"/>
    <property type="match status" value="1"/>
</dbReference>
<dbReference type="InterPro" id="IPR047650">
    <property type="entry name" value="Transpos_IS110"/>
</dbReference>
<dbReference type="GO" id="GO:0006313">
    <property type="term" value="P:DNA transposition"/>
    <property type="evidence" value="ECO:0007669"/>
    <property type="project" value="InterPro"/>
</dbReference>
<proteinExistence type="predicted"/>
<dbReference type="PANTHER" id="PTHR33055">
    <property type="entry name" value="TRANSPOSASE FOR INSERTION SEQUENCE ELEMENT IS1111A"/>
    <property type="match status" value="1"/>
</dbReference>
<accession>A0A4R1YTI3</accession>
<dbReference type="GO" id="GO:0004803">
    <property type="term" value="F:transposase activity"/>
    <property type="evidence" value="ECO:0007669"/>
    <property type="project" value="InterPro"/>
</dbReference>
<dbReference type="GO" id="GO:0003677">
    <property type="term" value="F:DNA binding"/>
    <property type="evidence" value="ECO:0007669"/>
    <property type="project" value="InterPro"/>
</dbReference>
<comment type="caution">
    <text evidence="4">The sequence shown here is derived from an EMBL/GenBank/DDBJ whole genome shotgun (WGS) entry which is preliminary data.</text>
</comment>
<evidence type="ECO:0000259" key="3">
    <source>
        <dbReference type="Pfam" id="PF02371"/>
    </source>
</evidence>
<protein>
    <submittedName>
        <fullName evidence="4">Transposase</fullName>
    </submittedName>
</protein>
<feature type="domain" description="Transposase IS116/IS110/IS902 C-terminal" evidence="3">
    <location>
        <begin position="209"/>
        <end position="271"/>
    </location>
</feature>
<dbReference type="Pfam" id="PF02371">
    <property type="entry name" value="Transposase_20"/>
    <property type="match status" value="1"/>
</dbReference>
<evidence type="ECO:0000313" key="5">
    <source>
        <dbReference type="Proteomes" id="UP000295277"/>
    </source>
</evidence>
<sequence length="362" mass="39199">MNEVGIVGVALAKQVFRVHGAAADGRVLFRKKLSRPQFPRFQAALPRCVVAMEACGTAHYWGRELAGHGHDVRLIPPVHLKPFVKRQKNDAADAEAVAEAALRPTMRSVAVKTAGQQARAMLFRTRDLPVGQRTQLINALRGHLAGHGIVLARGIGNIDRLATRLEEEGLPDLVRDLGRLYLHRIAGLSDEIDKLDGRIAAAAKESDVARRLQTMPGIGPVCAMAIATFASDIREFRRARDFSAWLGLVPRQHSSGGKQKLGRTSRMGQRVANGRSDQWRNHWQLRRLLIVGAMSVVHWRGRDGGARVVALPHAGPETAHAGRDRPGQQDGPDGPSHALAQRGLPGSGRRGLLTAAAGVSAM</sequence>
<dbReference type="Pfam" id="PF01548">
    <property type="entry name" value="DEDD_Tnp_IS110"/>
    <property type="match status" value="1"/>
</dbReference>
<name>A0A4R1YTI3_9RHOB</name>
<dbReference type="EMBL" id="SLVM01000014">
    <property type="protein sequence ID" value="TCM83364.1"/>
    <property type="molecule type" value="Genomic_DNA"/>
</dbReference>